<accession>A0AAD9IVA3</accession>
<dbReference type="EMBL" id="JAODUP010001065">
    <property type="protein sequence ID" value="KAK2141627.1"/>
    <property type="molecule type" value="Genomic_DNA"/>
</dbReference>
<dbReference type="Proteomes" id="UP001208570">
    <property type="component" value="Unassembled WGS sequence"/>
</dbReference>
<reference evidence="1" key="1">
    <citation type="journal article" date="2023" name="Mol. Biol. Evol.">
        <title>Third-Generation Sequencing Reveals the Adaptive Role of the Epigenome in Three Deep-Sea Polychaetes.</title>
        <authorList>
            <person name="Perez M."/>
            <person name="Aroh O."/>
            <person name="Sun Y."/>
            <person name="Lan Y."/>
            <person name="Juniper S.K."/>
            <person name="Young C.R."/>
            <person name="Angers B."/>
            <person name="Qian P.Y."/>
        </authorList>
    </citation>
    <scope>NUCLEOTIDE SEQUENCE</scope>
    <source>
        <strain evidence="1">P08H-3</strain>
    </source>
</reference>
<proteinExistence type="predicted"/>
<protein>
    <submittedName>
        <fullName evidence="1">Uncharacterized protein</fullName>
    </submittedName>
</protein>
<gene>
    <name evidence="1" type="ORF">LSH36_1065g00020</name>
</gene>
<organism evidence="1 2">
    <name type="scientific">Paralvinella palmiformis</name>
    <dbReference type="NCBI Taxonomy" id="53620"/>
    <lineage>
        <taxon>Eukaryota</taxon>
        <taxon>Metazoa</taxon>
        <taxon>Spiralia</taxon>
        <taxon>Lophotrochozoa</taxon>
        <taxon>Annelida</taxon>
        <taxon>Polychaeta</taxon>
        <taxon>Sedentaria</taxon>
        <taxon>Canalipalpata</taxon>
        <taxon>Terebellida</taxon>
        <taxon>Terebelliformia</taxon>
        <taxon>Alvinellidae</taxon>
        <taxon>Paralvinella</taxon>
    </lineage>
</organism>
<comment type="caution">
    <text evidence="1">The sequence shown here is derived from an EMBL/GenBank/DDBJ whole genome shotgun (WGS) entry which is preliminary data.</text>
</comment>
<dbReference type="AlphaFoldDB" id="A0AAD9IVA3"/>
<keyword evidence="2" id="KW-1185">Reference proteome</keyword>
<evidence type="ECO:0000313" key="2">
    <source>
        <dbReference type="Proteomes" id="UP001208570"/>
    </source>
</evidence>
<sequence length="157" mass="15877">MELASRHGEDNLLGDAASRVDACDSAACPRPGGALYPGAFQDFACAPPPVAPVFPGARAGGHSGSELGQASFQNNNYLYQAQLAGMAGSGLPNAQAQHQAFMDLASPNCCTTSNGNGNTNNSINSNSTGIGSTCGRIPGVSSGMPAPMYPWMAIVGK</sequence>
<name>A0AAD9IVA3_9ANNE</name>
<evidence type="ECO:0000313" key="1">
    <source>
        <dbReference type="EMBL" id="KAK2141627.1"/>
    </source>
</evidence>